<keyword evidence="3" id="KW-1185">Reference proteome</keyword>
<dbReference type="EMBL" id="CP003098">
    <property type="protein sequence ID" value="AET33405.1"/>
    <property type="molecule type" value="Genomic_DNA"/>
</dbReference>
<name>G7VIC5_9CREN</name>
<reference evidence="2 3" key="1">
    <citation type="journal article" date="2012" name="J. Bacteriol.">
        <title>Complete genome sequence of strain 1860, a crenarchaeon of the genus pyrobaculum able to grow with various electron acceptors.</title>
        <authorList>
            <person name="Mardanov A.V."/>
            <person name="Gumerov V.M."/>
            <person name="Slobodkina G.B."/>
            <person name="Beletsky A.V."/>
            <person name="Bonch-Osmolovskaya E.A."/>
            <person name="Ravin N.V."/>
            <person name="Skryabin K.G."/>
        </authorList>
    </citation>
    <scope>NUCLEOTIDE SEQUENCE [LARGE SCALE GENOMIC DNA]</scope>
    <source>
        <strain evidence="2 3">1860</strain>
    </source>
</reference>
<proteinExistence type="predicted"/>
<dbReference type="Pfam" id="PF02350">
    <property type="entry name" value="Epimerase_2"/>
    <property type="match status" value="1"/>
</dbReference>
<dbReference type="AlphaFoldDB" id="G7VIC5"/>
<dbReference type="KEGG" id="pyr:P186_2009"/>
<evidence type="ECO:0000313" key="2">
    <source>
        <dbReference type="EMBL" id="AET33405.1"/>
    </source>
</evidence>
<dbReference type="eggNOG" id="arCOG01392">
    <property type="taxonomic scope" value="Archaea"/>
</dbReference>
<gene>
    <name evidence="2" type="ORF">P186_2009</name>
</gene>
<accession>G7VIC5</accession>
<protein>
    <submittedName>
        <fullName evidence="2">Epimerase_2-like protein</fullName>
    </submittedName>
</protein>
<sequence length="48" mass="5461">MPEEVYRRVADAIAFMHFAPTKLAYYNLLMEGTDKTHLYLVGSIVVDA</sequence>
<evidence type="ECO:0000313" key="3">
    <source>
        <dbReference type="Proteomes" id="UP000005867"/>
    </source>
</evidence>
<dbReference type="InterPro" id="IPR003331">
    <property type="entry name" value="UDP_GlcNAc_Epimerase_2_dom"/>
</dbReference>
<dbReference type="Proteomes" id="UP000005867">
    <property type="component" value="Chromosome"/>
</dbReference>
<evidence type="ECO:0000259" key="1">
    <source>
        <dbReference type="Pfam" id="PF02350"/>
    </source>
</evidence>
<dbReference type="BioCyc" id="PSP1104324:GJSN-1961-MONOMER"/>
<organism evidence="2 3">
    <name type="scientific">Pyrobaculum ferrireducens</name>
    <dbReference type="NCBI Taxonomy" id="1104324"/>
    <lineage>
        <taxon>Archaea</taxon>
        <taxon>Thermoproteota</taxon>
        <taxon>Thermoprotei</taxon>
        <taxon>Thermoproteales</taxon>
        <taxon>Thermoproteaceae</taxon>
        <taxon>Pyrobaculum</taxon>
    </lineage>
</organism>
<dbReference type="HOGENOM" id="CLU_3148115_0_0_2"/>
<feature type="domain" description="UDP-N-acetylglucosamine 2-epimerase" evidence="1">
    <location>
        <begin position="1"/>
        <end position="48"/>
    </location>
</feature>
<dbReference type="Gene3D" id="3.40.50.2000">
    <property type="entry name" value="Glycogen Phosphorylase B"/>
    <property type="match status" value="1"/>
</dbReference>
<dbReference type="SUPFAM" id="SSF53756">
    <property type="entry name" value="UDP-Glycosyltransferase/glycogen phosphorylase"/>
    <property type="match status" value="1"/>
</dbReference>
<dbReference type="STRING" id="1104324.P186_2009"/>